<evidence type="ECO:0000256" key="1">
    <source>
        <dbReference type="ARBA" id="ARBA00006817"/>
    </source>
</evidence>
<evidence type="ECO:0000313" key="3">
    <source>
        <dbReference type="EMBL" id="GHD26652.1"/>
    </source>
</evidence>
<protein>
    <submittedName>
        <fullName evidence="3">ATPase</fullName>
    </submittedName>
</protein>
<comment type="caution">
    <text evidence="3">The sequence shown here is derived from an EMBL/GenBank/DDBJ whole genome shotgun (WGS) entry which is preliminary data.</text>
</comment>
<dbReference type="SUPFAM" id="SSF55961">
    <property type="entry name" value="Bet v1-like"/>
    <property type="match status" value="1"/>
</dbReference>
<evidence type="ECO:0000313" key="4">
    <source>
        <dbReference type="Proteomes" id="UP000654947"/>
    </source>
</evidence>
<comment type="similarity">
    <text evidence="1">Belongs to the AHA1 family.</text>
</comment>
<dbReference type="CDD" id="cd07826">
    <property type="entry name" value="SRPBCC_CalC_Aha1-like_9"/>
    <property type="match status" value="1"/>
</dbReference>
<keyword evidence="4" id="KW-1185">Reference proteome</keyword>
<feature type="domain" description="Activator of Hsp90 ATPase homologue 1/2-like C-terminal" evidence="2">
    <location>
        <begin position="22"/>
        <end position="153"/>
    </location>
</feature>
<name>A0A918XE13_9ACTN</name>
<gene>
    <name evidence="3" type="ORF">GCM10007147_24850</name>
</gene>
<accession>A0A918XE13</accession>
<dbReference type="RefSeq" id="WP_193517992.1">
    <property type="nucleotide sequence ID" value="NZ_BMXL01000011.1"/>
</dbReference>
<proteinExistence type="inferred from homology"/>
<dbReference type="EMBL" id="BMXL01000011">
    <property type="protein sequence ID" value="GHD26652.1"/>
    <property type="molecule type" value="Genomic_DNA"/>
</dbReference>
<dbReference type="Proteomes" id="UP000654947">
    <property type="component" value="Unassembled WGS sequence"/>
</dbReference>
<organism evidence="3 4">
    <name type="scientific">Nocardiopsis kunsanensis</name>
    <dbReference type="NCBI Taxonomy" id="141693"/>
    <lineage>
        <taxon>Bacteria</taxon>
        <taxon>Bacillati</taxon>
        <taxon>Actinomycetota</taxon>
        <taxon>Actinomycetes</taxon>
        <taxon>Streptosporangiales</taxon>
        <taxon>Nocardiopsidaceae</taxon>
        <taxon>Nocardiopsis</taxon>
    </lineage>
</organism>
<dbReference type="AlphaFoldDB" id="A0A918XE13"/>
<sequence length="157" mass="17470">MSDLKVVAEPGRQDIVITRTFDAPREAVFAAMTDPDSIARWWGLDDTDTRIDIADVRAGGRWRFVESAPDGAEYGFRGVFHEVAAPERMVQTFEFEGMPGHVSMDTYTLEERDGRTLYTSVSVFQSVEDRDGMVASGMESGLKQSLDALEKLVAERA</sequence>
<dbReference type="Pfam" id="PF08327">
    <property type="entry name" value="AHSA1"/>
    <property type="match status" value="1"/>
</dbReference>
<dbReference type="Gene3D" id="3.30.530.20">
    <property type="match status" value="1"/>
</dbReference>
<evidence type="ECO:0000259" key="2">
    <source>
        <dbReference type="Pfam" id="PF08327"/>
    </source>
</evidence>
<dbReference type="InterPro" id="IPR013538">
    <property type="entry name" value="ASHA1/2-like_C"/>
</dbReference>
<dbReference type="InterPro" id="IPR023393">
    <property type="entry name" value="START-like_dom_sf"/>
</dbReference>
<reference evidence="3 4" key="1">
    <citation type="journal article" date="2014" name="Int. J. Syst. Evol. Microbiol.">
        <title>Complete genome sequence of Corynebacterium casei LMG S-19264T (=DSM 44701T), isolated from a smear-ripened cheese.</title>
        <authorList>
            <consortium name="US DOE Joint Genome Institute (JGI-PGF)"/>
            <person name="Walter F."/>
            <person name="Albersmeier A."/>
            <person name="Kalinowski J."/>
            <person name="Ruckert C."/>
        </authorList>
    </citation>
    <scope>NUCLEOTIDE SEQUENCE [LARGE SCALE GENOMIC DNA]</scope>
    <source>
        <strain evidence="3 4">KCTC 19473</strain>
    </source>
</reference>